<proteinExistence type="predicted"/>
<evidence type="ECO:0000256" key="3">
    <source>
        <dbReference type="ARBA" id="ARBA00022989"/>
    </source>
</evidence>
<reference evidence="6 7" key="1">
    <citation type="submission" date="2019-02" db="EMBL/GenBank/DDBJ databases">
        <title>Genome sequencing of the rare red list fungi Bondarzewia mesenterica.</title>
        <authorList>
            <person name="Buettner E."/>
            <person name="Kellner H."/>
        </authorList>
    </citation>
    <scope>NUCLEOTIDE SEQUENCE [LARGE SCALE GENOMIC DNA]</scope>
    <source>
        <strain evidence="6 7">DSM 108281</strain>
    </source>
</reference>
<sequence>MAFQTRSASPAVTPKFPLPVPVPLRPSFLHAAHNIYNEGAIAPGATTSQLFQRIPLLKFYRGFTVSIAGMVPYAGTAFLAWGYLRAHLLPDLDASGRRGSCSAIGSRDWCACGGDGSDGIVPVRNCATTHAGRWADGA</sequence>
<organism evidence="6 7">
    <name type="scientific">Bondarzewia mesenterica</name>
    <dbReference type="NCBI Taxonomy" id="1095465"/>
    <lineage>
        <taxon>Eukaryota</taxon>
        <taxon>Fungi</taxon>
        <taxon>Dikarya</taxon>
        <taxon>Basidiomycota</taxon>
        <taxon>Agaricomycotina</taxon>
        <taxon>Agaricomycetes</taxon>
        <taxon>Russulales</taxon>
        <taxon>Bondarzewiaceae</taxon>
        <taxon>Bondarzewia</taxon>
    </lineage>
</organism>
<protein>
    <submittedName>
        <fullName evidence="6">Uncharacterized protein</fullName>
    </submittedName>
</protein>
<dbReference type="InterPro" id="IPR023395">
    <property type="entry name" value="MCP_dom_sf"/>
</dbReference>
<feature type="transmembrane region" description="Helical" evidence="5">
    <location>
        <begin position="59"/>
        <end position="84"/>
    </location>
</feature>
<dbReference type="GO" id="GO:0016020">
    <property type="term" value="C:membrane"/>
    <property type="evidence" value="ECO:0007669"/>
    <property type="project" value="UniProtKB-SubCell"/>
</dbReference>
<evidence type="ECO:0000256" key="2">
    <source>
        <dbReference type="ARBA" id="ARBA00022692"/>
    </source>
</evidence>
<comment type="caution">
    <text evidence="6">The sequence shown here is derived from an EMBL/GenBank/DDBJ whole genome shotgun (WGS) entry which is preliminary data.</text>
</comment>
<keyword evidence="2 5" id="KW-0812">Transmembrane</keyword>
<dbReference type="Proteomes" id="UP000310158">
    <property type="component" value="Unassembled WGS sequence"/>
</dbReference>
<comment type="subcellular location">
    <subcellularLocation>
        <location evidence="1">Membrane</location>
    </subcellularLocation>
</comment>
<name>A0A4S4M4V0_9AGAM</name>
<dbReference type="OrthoDB" id="270584at2759"/>
<keyword evidence="3 5" id="KW-1133">Transmembrane helix</keyword>
<dbReference type="AlphaFoldDB" id="A0A4S4M4V0"/>
<evidence type="ECO:0000256" key="4">
    <source>
        <dbReference type="ARBA" id="ARBA00023136"/>
    </source>
</evidence>
<evidence type="ECO:0000313" key="7">
    <source>
        <dbReference type="Proteomes" id="UP000310158"/>
    </source>
</evidence>
<evidence type="ECO:0000313" key="6">
    <source>
        <dbReference type="EMBL" id="THH17900.1"/>
    </source>
</evidence>
<keyword evidence="7" id="KW-1185">Reference proteome</keyword>
<dbReference type="SUPFAM" id="SSF103506">
    <property type="entry name" value="Mitochondrial carrier"/>
    <property type="match status" value="1"/>
</dbReference>
<keyword evidence="4 5" id="KW-0472">Membrane</keyword>
<evidence type="ECO:0000256" key="1">
    <source>
        <dbReference type="ARBA" id="ARBA00004370"/>
    </source>
</evidence>
<evidence type="ECO:0000256" key="5">
    <source>
        <dbReference type="SAM" id="Phobius"/>
    </source>
</evidence>
<dbReference type="EMBL" id="SGPL01000093">
    <property type="protein sequence ID" value="THH17900.1"/>
    <property type="molecule type" value="Genomic_DNA"/>
</dbReference>
<gene>
    <name evidence="6" type="ORF">EW146_g3000</name>
</gene>
<dbReference type="Gene3D" id="1.50.40.10">
    <property type="entry name" value="Mitochondrial carrier domain"/>
    <property type="match status" value="1"/>
</dbReference>
<accession>A0A4S4M4V0</accession>